<dbReference type="AlphaFoldDB" id="A0A4R5ML64"/>
<dbReference type="RefSeq" id="WP_133262432.1">
    <property type="nucleotide sequence ID" value="NZ_SJCY01000005.1"/>
</dbReference>
<keyword evidence="1" id="KW-1133">Transmembrane helix</keyword>
<keyword evidence="1" id="KW-0812">Transmembrane</keyword>
<evidence type="ECO:0000313" key="4">
    <source>
        <dbReference type="Proteomes" id="UP000295668"/>
    </source>
</evidence>
<feature type="transmembrane region" description="Helical" evidence="1">
    <location>
        <begin position="451"/>
        <end position="468"/>
    </location>
</feature>
<dbReference type="OrthoDB" id="9774199at2"/>
<evidence type="ECO:0000313" key="3">
    <source>
        <dbReference type="EMBL" id="TDG36186.1"/>
    </source>
</evidence>
<dbReference type="GO" id="GO:0005737">
    <property type="term" value="C:cytoplasm"/>
    <property type="evidence" value="ECO:0007669"/>
    <property type="project" value="TreeGrafter"/>
</dbReference>
<reference evidence="3 4" key="1">
    <citation type="submission" date="2019-02" db="EMBL/GenBank/DDBJ databases">
        <title>Pedobacter sp. nov., a novel speices isolated from soil of pinguins habitat in Antarcitica.</title>
        <authorList>
            <person name="He R.-H."/>
        </authorList>
    </citation>
    <scope>NUCLEOTIDE SEQUENCE [LARGE SCALE GENOMIC DNA]</scope>
    <source>
        <strain evidence="3 4">E01020</strain>
    </source>
</reference>
<gene>
    <name evidence="3" type="ORF">EZJ43_09285</name>
</gene>
<dbReference type="SUPFAM" id="SSF51735">
    <property type="entry name" value="NAD(P)-binding Rossmann-fold domains"/>
    <property type="match status" value="1"/>
</dbReference>
<dbReference type="EMBL" id="SJCY01000005">
    <property type="protein sequence ID" value="TDG36186.1"/>
    <property type="molecule type" value="Genomic_DNA"/>
</dbReference>
<protein>
    <submittedName>
        <fullName evidence="3">SDR family oxidoreductase</fullName>
    </submittedName>
</protein>
<organism evidence="3 4">
    <name type="scientific">Pedobacter changchengzhani</name>
    <dbReference type="NCBI Taxonomy" id="2529274"/>
    <lineage>
        <taxon>Bacteria</taxon>
        <taxon>Pseudomonadati</taxon>
        <taxon>Bacteroidota</taxon>
        <taxon>Sphingobacteriia</taxon>
        <taxon>Sphingobacteriales</taxon>
        <taxon>Sphingobacteriaceae</taxon>
        <taxon>Pedobacter</taxon>
    </lineage>
</organism>
<dbReference type="InterPro" id="IPR016040">
    <property type="entry name" value="NAD(P)-bd_dom"/>
</dbReference>
<proteinExistence type="predicted"/>
<keyword evidence="1" id="KW-0472">Membrane</keyword>
<name>A0A4R5ML64_9SPHI</name>
<evidence type="ECO:0000256" key="1">
    <source>
        <dbReference type="SAM" id="Phobius"/>
    </source>
</evidence>
<dbReference type="PANTHER" id="PTHR48079:SF6">
    <property type="entry name" value="NAD(P)-BINDING DOMAIN-CONTAINING PROTEIN-RELATED"/>
    <property type="match status" value="1"/>
</dbReference>
<accession>A0A4R5ML64</accession>
<dbReference type="GO" id="GO:0004029">
    <property type="term" value="F:aldehyde dehydrogenase (NAD+) activity"/>
    <property type="evidence" value="ECO:0007669"/>
    <property type="project" value="TreeGrafter"/>
</dbReference>
<dbReference type="InterPro" id="IPR051783">
    <property type="entry name" value="NAD(P)-dependent_oxidoreduct"/>
</dbReference>
<comment type="caution">
    <text evidence="3">The sequence shown here is derived from an EMBL/GenBank/DDBJ whole genome shotgun (WGS) entry which is preliminary data.</text>
</comment>
<sequence length="474" mass="53988">MKILLTGSTGYIAQRLLVVLLEQKHQIICCVRDKTRFDKTKYAGFDLEVIEVDFLNKESLKIIPSDIDVAYYLMHSMSSSEQDFLEAEISTADNFKNIIEQTTTKQVIFLSGIVNSENLSKHLQSRSNVENRLKSDKYALTTLRAGIIVGSGSASFEIIRDIVEKLPVMVAPKWLNTKCQPIGIRDVLSFLNGVLLKEFTYNKAFDIGGPEVLSYKEMLLRFAKVRGLKRWILIVPVMTPKLSSYWLYFVTSTSFTLASNLVESMKIDVIAEPNNLQEKLGITPMDYEQAIKLAFGKIEQNQVISSWRDAMNTSAYPDHFTKLIEVPQEGCFKDKRSMQVENPERVLNNIWSIGGDTGWYYADWLWSIRGLLDKFVGGVGLQRGRTNSNSLQTGSVIDFWRVILADKNEGRLLLYAEMKLPGEAWLEFKVDKDNVLTQTATFRPLGISGRLYWYAVLPFHAFIFNGMMRNIAKN</sequence>
<keyword evidence="4" id="KW-1185">Reference proteome</keyword>
<dbReference type="PANTHER" id="PTHR48079">
    <property type="entry name" value="PROTEIN YEEZ"/>
    <property type="match status" value="1"/>
</dbReference>
<dbReference type="Pfam" id="PF11066">
    <property type="entry name" value="DUF2867"/>
    <property type="match status" value="1"/>
</dbReference>
<feature type="domain" description="NAD(P)-binding" evidence="2">
    <location>
        <begin position="7"/>
        <end position="145"/>
    </location>
</feature>
<dbReference type="Pfam" id="PF13460">
    <property type="entry name" value="NAD_binding_10"/>
    <property type="match status" value="1"/>
</dbReference>
<dbReference type="Proteomes" id="UP000295668">
    <property type="component" value="Unassembled WGS sequence"/>
</dbReference>
<dbReference type="Gene3D" id="3.40.50.720">
    <property type="entry name" value="NAD(P)-binding Rossmann-like Domain"/>
    <property type="match status" value="1"/>
</dbReference>
<dbReference type="InterPro" id="IPR036291">
    <property type="entry name" value="NAD(P)-bd_dom_sf"/>
</dbReference>
<evidence type="ECO:0000259" key="2">
    <source>
        <dbReference type="Pfam" id="PF13460"/>
    </source>
</evidence>
<dbReference type="InterPro" id="IPR021295">
    <property type="entry name" value="DUF2867"/>
</dbReference>